<dbReference type="InterPro" id="IPR019796">
    <property type="entry name" value="G6P_DH_AS"/>
</dbReference>
<keyword evidence="5 10" id="KW-0560">Oxidoreductase</keyword>
<dbReference type="InterPro" id="IPR022675">
    <property type="entry name" value="G6P_DH_C"/>
</dbReference>
<proteinExistence type="inferred from homology"/>
<organism evidence="10">
    <name type="scientific">hydrothermal vent metagenome</name>
    <dbReference type="NCBI Taxonomy" id="652676"/>
    <lineage>
        <taxon>unclassified sequences</taxon>
        <taxon>metagenomes</taxon>
        <taxon>ecological metagenomes</taxon>
    </lineage>
</organism>
<dbReference type="InterPro" id="IPR036291">
    <property type="entry name" value="NAD(P)-bd_dom_sf"/>
</dbReference>
<dbReference type="GO" id="GO:0004345">
    <property type="term" value="F:glucose-6-phosphate dehydrogenase activity"/>
    <property type="evidence" value="ECO:0007669"/>
    <property type="project" value="UniProtKB-EC"/>
</dbReference>
<protein>
    <submittedName>
        <fullName evidence="10">Glucose-6-phosphate 1-dehydrogenase</fullName>
        <ecNumber evidence="10">1.1.1.49</ecNumber>
    </submittedName>
</protein>
<feature type="domain" description="Glucose-6-phosphate dehydrogenase NAD-binding" evidence="8">
    <location>
        <begin position="35"/>
        <end position="239"/>
    </location>
</feature>
<evidence type="ECO:0000256" key="2">
    <source>
        <dbReference type="ARBA" id="ARBA00009975"/>
    </source>
</evidence>
<dbReference type="InterPro" id="IPR022674">
    <property type="entry name" value="G6P_DH_NAD-bd"/>
</dbReference>
<dbReference type="Gene3D" id="3.30.360.10">
    <property type="entry name" value="Dihydrodipicolinate Reductase, domain 2"/>
    <property type="match status" value="1"/>
</dbReference>
<dbReference type="NCBIfam" id="TIGR00871">
    <property type="entry name" value="zwf"/>
    <property type="match status" value="1"/>
</dbReference>
<dbReference type="HAMAP" id="MF_00966">
    <property type="entry name" value="G6PD"/>
    <property type="match status" value="1"/>
</dbReference>
<dbReference type="SUPFAM" id="SSF55347">
    <property type="entry name" value="Glyceraldehyde-3-phosphate dehydrogenase-like, C-terminal domain"/>
    <property type="match status" value="1"/>
</dbReference>
<accession>A0A3B1CXP3</accession>
<dbReference type="PIRSF" id="PIRSF000110">
    <property type="entry name" value="G6PD"/>
    <property type="match status" value="1"/>
</dbReference>
<sequence>MQQKESKKTGQTFISPMDSSGEDYQDPAPQSSALIIFGATGDLTQRKLIPALFHLFQGWLLPDRWYVLGVGRREMTEEQFREIMRKSLDGASRMGSIPTAVWETFRKKFHYATLKNFENTDEYATLEKQIVALDQSHKTGGNRIFYLATPPGLYSTIVRQLGVSGLSGRGKRRNDEAKKTGIKKKTISKKKTSVRLIVEKPFGTDVKTARALNTEMREVFGEEQLYRIDHYLGKEAVQNMLFLRFANAIFEPIWNRQFIDHIQITAAETLGIENRAGYYEGSGALRDMFQNHLMQLLCLVAMEAPTAFQADRIRDEKMKVLRSVRAIDLNQIDQCAIRGQYGEGLMSGKSVKEYRKEPGVKANSKTETFAALKLYIDNWRWQGVPFYLRSGKRLAKKSTEIVIVFKAVPHMLFSPMVSGGLESNTLVLSVQPHEGIALSFQAKYPGPKFSVGRVTMDFNYHGAFQSASPDAYERLLIDCMAGDQMLFSRGDWIEESWQLLMPLLEHWQKTPAPCFPNYPSGSFGPKEADDLIKRDGRAWRRP</sequence>
<evidence type="ECO:0000259" key="8">
    <source>
        <dbReference type="Pfam" id="PF00479"/>
    </source>
</evidence>
<evidence type="ECO:0000256" key="4">
    <source>
        <dbReference type="ARBA" id="ARBA00022857"/>
    </source>
</evidence>
<dbReference type="PRINTS" id="PR00079">
    <property type="entry name" value="G6PDHDRGNASE"/>
</dbReference>
<dbReference type="InterPro" id="IPR001282">
    <property type="entry name" value="G6P_DH"/>
</dbReference>
<dbReference type="Pfam" id="PF00479">
    <property type="entry name" value="G6PD_N"/>
    <property type="match status" value="1"/>
</dbReference>
<dbReference type="EMBL" id="UOGF01000040">
    <property type="protein sequence ID" value="VAX28634.1"/>
    <property type="molecule type" value="Genomic_DNA"/>
</dbReference>
<evidence type="ECO:0000256" key="3">
    <source>
        <dbReference type="ARBA" id="ARBA00022526"/>
    </source>
</evidence>
<gene>
    <name evidence="10" type="ORF">MNBD_NITROSPIRAE01-802</name>
</gene>
<dbReference type="PANTHER" id="PTHR23429">
    <property type="entry name" value="GLUCOSE-6-PHOSPHATE 1-DEHYDROGENASE G6PD"/>
    <property type="match status" value="1"/>
</dbReference>
<evidence type="ECO:0000256" key="6">
    <source>
        <dbReference type="ARBA" id="ARBA00023277"/>
    </source>
</evidence>
<dbReference type="AlphaFoldDB" id="A0A3B1CXP3"/>
<dbReference type="Gene3D" id="3.40.50.720">
    <property type="entry name" value="NAD(P)-binding Rossmann-like Domain"/>
    <property type="match status" value="1"/>
</dbReference>
<keyword evidence="3" id="KW-0313">Glucose metabolism</keyword>
<dbReference type="UniPathway" id="UPA00115"/>
<name>A0A3B1CXP3_9ZZZZ</name>
<dbReference type="PANTHER" id="PTHR23429:SF0">
    <property type="entry name" value="GLUCOSE-6-PHOSPHATE 1-DEHYDROGENASE"/>
    <property type="match status" value="1"/>
</dbReference>
<comment type="similarity">
    <text evidence="2">Belongs to the glucose-6-phosphate dehydrogenase family.</text>
</comment>
<dbReference type="GO" id="GO:0006006">
    <property type="term" value="P:glucose metabolic process"/>
    <property type="evidence" value="ECO:0007669"/>
    <property type="project" value="UniProtKB-KW"/>
</dbReference>
<dbReference type="EC" id="1.1.1.49" evidence="10"/>
<feature type="region of interest" description="Disordered" evidence="7">
    <location>
        <begin position="1"/>
        <end position="27"/>
    </location>
</feature>
<evidence type="ECO:0000259" key="9">
    <source>
        <dbReference type="Pfam" id="PF02781"/>
    </source>
</evidence>
<evidence type="ECO:0000256" key="1">
    <source>
        <dbReference type="ARBA" id="ARBA00004937"/>
    </source>
</evidence>
<evidence type="ECO:0000313" key="10">
    <source>
        <dbReference type="EMBL" id="VAX28634.1"/>
    </source>
</evidence>
<evidence type="ECO:0000256" key="5">
    <source>
        <dbReference type="ARBA" id="ARBA00023002"/>
    </source>
</evidence>
<dbReference type="GO" id="GO:0050661">
    <property type="term" value="F:NADP binding"/>
    <property type="evidence" value="ECO:0007669"/>
    <property type="project" value="InterPro"/>
</dbReference>
<reference evidence="10" key="1">
    <citation type="submission" date="2018-06" db="EMBL/GenBank/DDBJ databases">
        <authorList>
            <person name="Zhirakovskaya E."/>
        </authorList>
    </citation>
    <scope>NUCLEOTIDE SEQUENCE</scope>
</reference>
<dbReference type="PROSITE" id="PS00069">
    <property type="entry name" value="G6P_DEHYDROGENASE"/>
    <property type="match status" value="1"/>
</dbReference>
<keyword evidence="6" id="KW-0119">Carbohydrate metabolism</keyword>
<keyword evidence="4" id="KW-0521">NADP</keyword>
<dbReference type="GO" id="GO:0009051">
    <property type="term" value="P:pentose-phosphate shunt, oxidative branch"/>
    <property type="evidence" value="ECO:0007669"/>
    <property type="project" value="TreeGrafter"/>
</dbReference>
<feature type="compositionally biased region" description="Polar residues" evidence="7">
    <location>
        <begin position="9"/>
        <end position="18"/>
    </location>
</feature>
<dbReference type="Pfam" id="PF02781">
    <property type="entry name" value="G6PD_C"/>
    <property type="match status" value="1"/>
</dbReference>
<comment type="pathway">
    <text evidence="1">Carbohydrate degradation; pentose phosphate pathway; D-ribulose 5-phosphate from D-glucose 6-phosphate (oxidative stage): step 1/3.</text>
</comment>
<evidence type="ECO:0000256" key="7">
    <source>
        <dbReference type="SAM" id="MobiDB-lite"/>
    </source>
</evidence>
<dbReference type="GO" id="GO:0005829">
    <property type="term" value="C:cytosol"/>
    <property type="evidence" value="ECO:0007669"/>
    <property type="project" value="TreeGrafter"/>
</dbReference>
<dbReference type="SUPFAM" id="SSF51735">
    <property type="entry name" value="NAD(P)-binding Rossmann-fold domains"/>
    <property type="match status" value="1"/>
</dbReference>
<feature type="domain" description="Glucose-6-phosphate dehydrogenase C-terminal" evidence="9">
    <location>
        <begin position="242"/>
        <end position="540"/>
    </location>
</feature>